<gene>
    <name evidence="2" type="ORF">JOB18_016320</name>
</gene>
<keyword evidence="3" id="KW-1185">Reference proteome</keyword>
<evidence type="ECO:0000313" key="3">
    <source>
        <dbReference type="Proteomes" id="UP000693946"/>
    </source>
</evidence>
<evidence type="ECO:0000256" key="1">
    <source>
        <dbReference type="SAM" id="MobiDB-lite"/>
    </source>
</evidence>
<feature type="region of interest" description="Disordered" evidence="1">
    <location>
        <begin position="1"/>
        <end position="22"/>
    </location>
</feature>
<dbReference type="AlphaFoldDB" id="A0AAV6SM27"/>
<dbReference type="Proteomes" id="UP000693946">
    <property type="component" value="Linkage Group LG12"/>
</dbReference>
<comment type="caution">
    <text evidence="2">The sequence shown here is derived from an EMBL/GenBank/DDBJ whole genome shotgun (WGS) entry which is preliminary data.</text>
</comment>
<sequence length="183" mass="21450">MTRQQQVHDAPRAPVQTHQTEPERSVNVGRFFRVQPLLSRRRQINFSLIFREKVQNFGLKPLQLFALNIEFFGRGFSDAVFRIFGIVTELRSNMIGQSTNRPVENFSIFTRKKHQEDVRISRQIHFSVILSDKVQIFELKPRQFIELNIEFFGRGFSDAVFRIFGIVTELCSNMIGQEDVRIS</sequence>
<dbReference type="EMBL" id="JAGKHQ010000004">
    <property type="protein sequence ID" value="KAG7517793.1"/>
    <property type="molecule type" value="Genomic_DNA"/>
</dbReference>
<proteinExistence type="predicted"/>
<evidence type="ECO:0000313" key="2">
    <source>
        <dbReference type="EMBL" id="KAG7517793.1"/>
    </source>
</evidence>
<name>A0AAV6SM27_SOLSE</name>
<protein>
    <submittedName>
        <fullName evidence="2">Uncharacterized protein</fullName>
    </submittedName>
</protein>
<reference evidence="2 3" key="1">
    <citation type="journal article" date="2021" name="Sci. Rep.">
        <title>Chromosome anchoring in Senegalese sole (Solea senegalensis) reveals sex-associated markers and genome rearrangements in flatfish.</title>
        <authorList>
            <person name="Guerrero-Cozar I."/>
            <person name="Gomez-Garrido J."/>
            <person name="Berbel C."/>
            <person name="Martinez-Blanch J.F."/>
            <person name="Alioto T."/>
            <person name="Claros M.G."/>
            <person name="Gagnaire P.A."/>
            <person name="Manchado M."/>
        </authorList>
    </citation>
    <scope>NUCLEOTIDE SEQUENCE [LARGE SCALE GENOMIC DNA]</scope>
    <source>
        <strain evidence="2">Sse05_10M</strain>
    </source>
</reference>
<organism evidence="2 3">
    <name type="scientific">Solea senegalensis</name>
    <name type="common">Senegalese sole</name>
    <dbReference type="NCBI Taxonomy" id="28829"/>
    <lineage>
        <taxon>Eukaryota</taxon>
        <taxon>Metazoa</taxon>
        <taxon>Chordata</taxon>
        <taxon>Craniata</taxon>
        <taxon>Vertebrata</taxon>
        <taxon>Euteleostomi</taxon>
        <taxon>Actinopterygii</taxon>
        <taxon>Neopterygii</taxon>
        <taxon>Teleostei</taxon>
        <taxon>Neoteleostei</taxon>
        <taxon>Acanthomorphata</taxon>
        <taxon>Carangaria</taxon>
        <taxon>Pleuronectiformes</taxon>
        <taxon>Pleuronectoidei</taxon>
        <taxon>Soleidae</taxon>
        <taxon>Solea</taxon>
    </lineage>
</organism>
<accession>A0AAV6SM27</accession>